<feature type="transmembrane region" description="Helical" evidence="1">
    <location>
        <begin position="116"/>
        <end position="136"/>
    </location>
</feature>
<protein>
    <recommendedName>
        <fullName evidence="4">Glycerophosphoryl diester phosphodiesterase membrane domain-containing protein</fullName>
    </recommendedName>
</protein>
<proteinExistence type="predicted"/>
<feature type="transmembrane region" description="Helical" evidence="1">
    <location>
        <begin position="219"/>
        <end position="243"/>
    </location>
</feature>
<feature type="transmembrane region" description="Helical" evidence="1">
    <location>
        <begin position="184"/>
        <end position="207"/>
    </location>
</feature>
<sequence>MRPEPLPLRPLTVGELLDASVGLARSAAPVLLPFAFVLAVLEQLALTPLRLAYFGDASPLPAFEDLFGEPWLVIAIGAGTETLIIALLGGFAGRAAAHGTTHLRPSVGSLIRGSRMWLVVPVALLAGAITMVLTLVAPGWLIGYPLLGLVVPVLVIDRLGLFPSFWRGFRLGTRLAGRGASIRLLGYIAWFTARFGFGLGVLAATSFGQSFGLPEFGPIVVVAAFTLVNTIAYPALACLDAVLHVETRMRTEGLDIALARATSQGRLETTSLVVNR</sequence>
<gene>
    <name evidence="2" type="ORF">F4553_003617</name>
</gene>
<dbReference type="AlphaFoldDB" id="A0A841BS62"/>
<comment type="caution">
    <text evidence="2">The sequence shown here is derived from an EMBL/GenBank/DDBJ whole genome shotgun (WGS) entry which is preliminary data.</text>
</comment>
<organism evidence="2 3">
    <name type="scientific">Allocatelliglobosispora scoriae</name>
    <dbReference type="NCBI Taxonomy" id="643052"/>
    <lineage>
        <taxon>Bacteria</taxon>
        <taxon>Bacillati</taxon>
        <taxon>Actinomycetota</taxon>
        <taxon>Actinomycetes</taxon>
        <taxon>Micromonosporales</taxon>
        <taxon>Micromonosporaceae</taxon>
        <taxon>Allocatelliglobosispora</taxon>
    </lineage>
</organism>
<keyword evidence="3" id="KW-1185">Reference proteome</keyword>
<evidence type="ECO:0000313" key="3">
    <source>
        <dbReference type="Proteomes" id="UP000587527"/>
    </source>
</evidence>
<name>A0A841BS62_9ACTN</name>
<dbReference type="Proteomes" id="UP000587527">
    <property type="component" value="Unassembled WGS sequence"/>
</dbReference>
<evidence type="ECO:0000256" key="1">
    <source>
        <dbReference type="SAM" id="Phobius"/>
    </source>
</evidence>
<evidence type="ECO:0000313" key="2">
    <source>
        <dbReference type="EMBL" id="MBB5870238.1"/>
    </source>
</evidence>
<dbReference type="EMBL" id="JACHMN010000002">
    <property type="protein sequence ID" value="MBB5870238.1"/>
    <property type="molecule type" value="Genomic_DNA"/>
</dbReference>
<feature type="transmembrane region" description="Helical" evidence="1">
    <location>
        <begin position="71"/>
        <end position="95"/>
    </location>
</feature>
<keyword evidence="1" id="KW-1133">Transmembrane helix</keyword>
<dbReference type="RefSeq" id="WP_184837488.1">
    <property type="nucleotide sequence ID" value="NZ_JACHMN010000002.1"/>
</dbReference>
<keyword evidence="1" id="KW-0812">Transmembrane</keyword>
<feature type="transmembrane region" description="Helical" evidence="1">
    <location>
        <begin position="30"/>
        <end position="51"/>
    </location>
</feature>
<reference evidence="2 3" key="1">
    <citation type="submission" date="2020-08" db="EMBL/GenBank/DDBJ databases">
        <title>Sequencing the genomes of 1000 actinobacteria strains.</title>
        <authorList>
            <person name="Klenk H.-P."/>
        </authorList>
    </citation>
    <scope>NUCLEOTIDE SEQUENCE [LARGE SCALE GENOMIC DNA]</scope>
    <source>
        <strain evidence="2 3">DSM 45362</strain>
    </source>
</reference>
<accession>A0A841BS62</accession>
<keyword evidence="1" id="KW-0472">Membrane</keyword>
<evidence type="ECO:0008006" key="4">
    <source>
        <dbReference type="Google" id="ProtNLM"/>
    </source>
</evidence>
<feature type="transmembrane region" description="Helical" evidence="1">
    <location>
        <begin position="142"/>
        <end position="163"/>
    </location>
</feature>